<protein>
    <submittedName>
        <fullName evidence="3">Endonuclease/exonuclease/phosphatase family protein</fullName>
    </submittedName>
</protein>
<keyword evidence="4" id="KW-1185">Reference proteome</keyword>
<feature type="domain" description="Endonuclease/exonuclease/phosphatase" evidence="2">
    <location>
        <begin position="47"/>
        <end position="278"/>
    </location>
</feature>
<dbReference type="Proteomes" id="UP000037660">
    <property type="component" value="Unassembled WGS sequence"/>
</dbReference>
<name>A0A0K8P3W0_PISS1</name>
<dbReference type="GO" id="GO:0004527">
    <property type="term" value="F:exonuclease activity"/>
    <property type="evidence" value="ECO:0007669"/>
    <property type="project" value="UniProtKB-KW"/>
</dbReference>
<dbReference type="EMBL" id="BBYR01000039">
    <property type="protein sequence ID" value="GAP36920.1"/>
    <property type="molecule type" value="Genomic_DNA"/>
</dbReference>
<dbReference type="GO" id="GO:0016020">
    <property type="term" value="C:membrane"/>
    <property type="evidence" value="ECO:0007669"/>
    <property type="project" value="GOC"/>
</dbReference>
<dbReference type="PANTHER" id="PTHR14859:SF1">
    <property type="entry name" value="PGAP2-INTERACTING PROTEIN"/>
    <property type="match status" value="1"/>
</dbReference>
<keyword evidence="3" id="KW-0378">Hydrolase</keyword>
<gene>
    <name evidence="3" type="ORF">ISF6_2760</name>
</gene>
<proteinExistence type="predicted"/>
<dbReference type="PANTHER" id="PTHR14859">
    <property type="entry name" value="CALCOFLUOR WHITE HYPERSENSITIVE PROTEIN PRECURSOR"/>
    <property type="match status" value="1"/>
</dbReference>
<evidence type="ECO:0000313" key="4">
    <source>
        <dbReference type="Proteomes" id="UP000037660"/>
    </source>
</evidence>
<keyword evidence="3" id="KW-0255">Endonuclease</keyword>
<comment type="caution">
    <text evidence="3">The sequence shown here is derived from an EMBL/GenBank/DDBJ whole genome shotgun (WGS) entry which is preliminary data.</text>
</comment>
<evidence type="ECO:0000313" key="3">
    <source>
        <dbReference type="EMBL" id="GAP36920.1"/>
    </source>
</evidence>
<dbReference type="Pfam" id="PF03372">
    <property type="entry name" value="Exo_endo_phos"/>
    <property type="match status" value="1"/>
</dbReference>
<dbReference type="InterPro" id="IPR036691">
    <property type="entry name" value="Endo/exonu/phosph_ase_sf"/>
</dbReference>
<reference evidence="3 4" key="2">
    <citation type="journal article" date="2016" name="Science">
        <title>A bacterium that degrades and assimilates poly(ethylene terephthalate).</title>
        <authorList>
            <person name="Yoshida S."/>
            <person name="Hiraga K."/>
            <person name="Takehana T."/>
            <person name="Taniguchi I."/>
            <person name="Yamaji H."/>
            <person name="Maeda Y."/>
            <person name="Toyohara K."/>
            <person name="Miyamoto K."/>
            <person name="Kimura Y."/>
            <person name="Oda K."/>
        </authorList>
    </citation>
    <scope>NUCLEOTIDE SEQUENCE [LARGE SCALE GENOMIC DNA]</scope>
    <source>
        <strain evidence="4">NBRC 110686 / TISTR 2288 / 201-F6</strain>
    </source>
</reference>
<evidence type="ECO:0000256" key="1">
    <source>
        <dbReference type="SAM" id="MobiDB-lite"/>
    </source>
</evidence>
<dbReference type="AlphaFoldDB" id="A0A0K8P3W0"/>
<dbReference type="OrthoDB" id="9793162at2"/>
<organism evidence="3 4">
    <name type="scientific">Piscinibacter sakaiensis</name>
    <name type="common">Ideonella sakaiensis</name>
    <dbReference type="NCBI Taxonomy" id="1547922"/>
    <lineage>
        <taxon>Bacteria</taxon>
        <taxon>Pseudomonadati</taxon>
        <taxon>Pseudomonadota</taxon>
        <taxon>Betaproteobacteria</taxon>
        <taxon>Burkholderiales</taxon>
        <taxon>Sphaerotilaceae</taxon>
        <taxon>Piscinibacter</taxon>
    </lineage>
</organism>
<evidence type="ECO:0000259" key="2">
    <source>
        <dbReference type="Pfam" id="PF03372"/>
    </source>
</evidence>
<keyword evidence="3" id="KW-0540">Nuclease</keyword>
<dbReference type="InterPro" id="IPR051916">
    <property type="entry name" value="GPI-anchor_lipid_remodeler"/>
</dbReference>
<dbReference type="GO" id="GO:0006506">
    <property type="term" value="P:GPI anchor biosynthetic process"/>
    <property type="evidence" value="ECO:0007669"/>
    <property type="project" value="TreeGrafter"/>
</dbReference>
<feature type="region of interest" description="Disordered" evidence="1">
    <location>
        <begin position="1"/>
        <end position="32"/>
    </location>
</feature>
<accession>A0A0K8P3W0</accession>
<dbReference type="InterPro" id="IPR005135">
    <property type="entry name" value="Endo/exonuclease/phosphatase"/>
</dbReference>
<sequence length="287" mass="31448">MSLLSDAPDLLEAEPPGSPARTPLDGPAPRAPRPVAAVAGTLSLRLLTVNIHKGFSGLNRRFVLHELRDAVRRVGADVVFLQEVQGSHRHHARRWSDYPGTLHAEFMADEIWPQYAYGRNAVYPHGDHGNAVLSKFPIVAQANHDVSVQGPERRGLLHCALALPPLGRTLHVVCVHLGLREGHRRRQIERLLALIASEVPADAPLVVAGDFNDWRERAHAGLQAADLVEVHASAHGRAARSFPAGFPLLPLDRIYVRGVLGHLPLPLPRHPWARLSDHAPLAAEVRL</sequence>
<dbReference type="RefSeq" id="WP_082368369.1">
    <property type="nucleotide sequence ID" value="NZ_BBYR01000039.1"/>
</dbReference>
<dbReference type="SUPFAM" id="SSF56219">
    <property type="entry name" value="DNase I-like"/>
    <property type="match status" value="1"/>
</dbReference>
<dbReference type="STRING" id="1547922.ISF6_2760"/>
<dbReference type="GO" id="GO:0004519">
    <property type="term" value="F:endonuclease activity"/>
    <property type="evidence" value="ECO:0007669"/>
    <property type="project" value="UniProtKB-KW"/>
</dbReference>
<dbReference type="Gene3D" id="3.60.10.10">
    <property type="entry name" value="Endonuclease/exonuclease/phosphatase"/>
    <property type="match status" value="1"/>
</dbReference>
<reference evidence="4" key="1">
    <citation type="submission" date="2015-07" db="EMBL/GenBank/DDBJ databases">
        <title>Discovery of a poly(ethylene terephthalate assimilation.</title>
        <authorList>
            <person name="Yoshida S."/>
            <person name="Hiraga K."/>
            <person name="Takehana T."/>
            <person name="Taniguchi I."/>
            <person name="Yamaji H."/>
            <person name="Maeda Y."/>
            <person name="Toyohara K."/>
            <person name="Miyamoto K."/>
            <person name="Kimura Y."/>
            <person name="Oda K."/>
        </authorList>
    </citation>
    <scope>NUCLEOTIDE SEQUENCE [LARGE SCALE GENOMIC DNA]</scope>
    <source>
        <strain evidence="4">NBRC 110686 / TISTR 2288 / 201-F6</strain>
    </source>
</reference>
<keyword evidence="3" id="KW-0269">Exonuclease</keyword>